<evidence type="ECO:0000259" key="3">
    <source>
        <dbReference type="Pfam" id="PF13359"/>
    </source>
</evidence>
<protein>
    <submittedName>
        <fullName evidence="5">LOW QUALITY PROTEIN: putative nuclease HARBI1</fullName>
    </submittedName>
</protein>
<keyword evidence="4" id="KW-1185">Reference proteome</keyword>
<dbReference type="GeneID" id="118478481"/>
<feature type="domain" description="DDE Tnp4" evidence="3">
    <location>
        <begin position="58"/>
        <end position="102"/>
    </location>
</feature>
<dbReference type="RefSeq" id="XP_035828067.1">
    <property type="nucleotide sequence ID" value="XM_035972174.1"/>
</dbReference>
<comment type="cofactor">
    <cofactor evidence="1">
        <name>a divalent metal cation</name>
        <dbReference type="ChEBI" id="CHEBI:60240"/>
    </cofactor>
</comment>
<gene>
    <name evidence="5" type="primary">LOC118478481</name>
</gene>
<evidence type="ECO:0000313" key="5">
    <source>
        <dbReference type="RefSeq" id="XP_035828067.1"/>
    </source>
</evidence>
<organism evidence="4 5">
    <name type="scientific">Aplysia californica</name>
    <name type="common">California sea hare</name>
    <dbReference type="NCBI Taxonomy" id="6500"/>
    <lineage>
        <taxon>Eukaryota</taxon>
        <taxon>Metazoa</taxon>
        <taxon>Spiralia</taxon>
        <taxon>Lophotrochozoa</taxon>
        <taxon>Mollusca</taxon>
        <taxon>Gastropoda</taxon>
        <taxon>Heterobranchia</taxon>
        <taxon>Euthyneura</taxon>
        <taxon>Tectipleura</taxon>
        <taxon>Aplysiida</taxon>
        <taxon>Aplysioidea</taxon>
        <taxon>Aplysiidae</taxon>
        <taxon>Aplysia</taxon>
    </lineage>
</organism>
<evidence type="ECO:0000256" key="2">
    <source>
        <dbReference type="ARBA" id="ARBA00022723"/>
    </source>
</evidence>
<accession>A0ABM1W074</accession>
<dbReference type="Pfam" id="PF13359">
    <property type="entry name" value="DDE_Tnp_4"/>
    <property type="match status" value="1"/>
</dbReference>
<evidence type="ECO:0000256" key="1">
    <source>
        <dbReference type="ARBA" id="ARBA00001968"/>
    </source>
</evidence>
<name>A0ABM1W074_APLCA</name>
<evidence type="ECO:0000313" key="4">
    <source>
        <dbReference type="Proteomes" id="UP000694888"/>
    </source>
</evidence>
<dbReference type="InterPro" id="IPR027806">
    <property type="entry name" value="HARBI1_dom"/>
</dbReference>
<sequence>MLQNAVRDLIGVTQSTVSRTIKLVTEALLRLKNYPSFLTCTGLRTHSRGSTIHKFPSIQAPGEQEHEFVNRKNFHSLNVQVVCDADLLYINVVANCPGSVHDA</sequence>
<reference evidence="5" key="1">
    <citation type="submission" date="2025-08" db="UniProtKB">
        <authorList>
            <consortium name="RefSeq"/>
        </authorList>
    </citation>
    <scope>IDENTIFICATION</scope>
</reference>
<proteinExistence type="predicted"/>
<dbReference type="Proteomes" id="UP000694888">
    <property type="component" value="Unplaced"/>
</dbReference>
<keyword evidence="2" id="KW-0479">Metal-binding</keyword>